<dbReference type="InterPro" id="IPR038063">
    <property type="entry name" value="Transpep_catalytic_dom"/>
</dbReference>
<reference evidence="12 13" key="1">
    <citation type="submission" date="2020-12" db="EMBL/GenBank/DDBJ databases">
        <title>Geomonas sp. Red421, isolated from paddy soil.</title>
        <authorList>
            <person name="Xu Z."/>
            <person name="Zhang Z."/>
            <person name="Masuda Y."/>
            <person name="Itoh H."/>
            <person name="Senoo K."/>
        </authorList>
    </citation>
    <scope>NUCLEOTIDE SEQUENCE [LARGE SCALE GENOMIC DNA]</scope>
    <source>
        <strain evidence="12 13">Red421</strain>
    </source>
</reference>
<dbReference type="InterPro" id="IPR050979">
    <property type="entry name" value="LD-transpeptidase"/>
</dbReference>
<keyword evidence="6 9" id="KW-0133">Cell shape</keyword>
<dbReference type="Pfam" id="PF01476">
    <property type="entry name" value="LysM"/>
    <property type="match status" value="1"/>
</dbReference>
<dbReference type="SUPFAM" id="SSF54106">
    <property type="entry name" value="LysM domain"/>
    <property type="match status" value="1"/>
</dbReference>
<organism evidence="12 13">
    <name type="scientific">Geomonas anaerohicana</name>
    <dbReference type="NCBI Taxonomy" id="2798583"/>
    <lineage>
        <taxon>Bacteria</taxon>
        <taxon>Pseudomonadati</taxon>
        <taxon>Thermodesulfobacteriota</taxon>
        <taxon>Desulfuromonadia</taxon>
        <taxon>Geobacterales</taxon>
        <taxon>Geobacteraceae</taxon>
        <taxon>Geomonas</taxon>
    </lineage>
</organism>
<dbReference type="PROSITE" id="PS51782">
    <property type="entry name" value="LYSM"/>
    <property type="match status" value="1"/>
</dbReference>
<dbReference type="Gene3D" id="3.10.350.10">
    <property type="entry name" value="LysM domain"/>
    <property type="match status" value="1"/>
</dbReference>
<dbReference type="SUPFAM" id="SSF141523">
    <property type="entry name" value="L,D-transpeptidase catalytic domain-like"/>
    <property type="match status" value="1"/>
</dbReference>
<accession>A0ABS0YLA5</accession>
<dbReference type="Proteomes" id="UP000614714">
    <property type="component" value="Unassembled WGS sequence"/>
</dbReference>
<evidence type="ECO:0000259" key="10">
    <source>
        <dbReference type="PROSITE" id="PS51782"/>
    </source>
</evidence>
<evidence type="ECO:0000256" key="5">
    <source>
        <dbReference type="ARBA" id="ARBA00022801"/>
    </source>
</evidence>
<gene>
    <name evidence="12" type="ORF">JFN91_20845</name>
</gene>
<comment type="pathway">
    <text evidence="1 9">Cell wall biogenesis; peptidoglycan biosynthesis.</text>
</comment>
<dbReference type="PANTHER" id="PTHR30582:SF24">
    <property type="entry name" value="L,D-TRANSPEPTIDASE ERFK_SRFK-RELATED"/>
    <property type="match status" value="1"/>
</dbReference>
<dbReference type="InterPro" id="IPR005490">
    <property type="entry name" value="LD_TPept_cat_dom"/>
</dbReference>
<dbReference type="Gene3D" id="2.40.440.10">
    <property type="entry name" value="L,D-transpeptidase catalytic domain-like"/>
    <property type="match status" value="1"/>
</dbReference>
<evidence type="ECO:0000256" key="9">
    <source>
        <dbReference type="PROSITE-ProRule" id="PRU01373"/>
    </source>
</evidence>
<keyword evidence="3" id="KW-0328">Glycosyltransferase</keyword>
<dbReference type="SMART" id="SM00257">
    <property type="entry name" value="LysM"/>
    <property type="match status" value="1"/>
</dbReference>
<feature type="domain" description="LysM" evidence="10">
    <location>
        <begin position="35"/>
        <end position="79"/>
    </location>
</feature>
<comment type="caution">
    <text evidence="12">The sequence shown here is derived from an EMBL/GenBank/DDBJ whole genome shotgun (WGS) entry which is preliminary data.</text>
</comment>
<dbReference type="CDD" id="cd16913">
    <property type="entry name" value="YkuD_like"/>
    <property type="match status" value="1"/>
</dbReference>
<keyword evidence="4" id="KW-0808">Transferase</keyword>
<evidence type="ECO:0000259" key="11">
    <source>
        <dbReference type="PROSITE" id="PS52029"/>
    </source>
</evidence>
<keyword evidence="13" id="KW-1185">Reference proteome</keyword>
<evidence type="ECO:0000313" key="12">
    <source>
        <dbReference type="EMBL" id="MBJ6752672.1"/>
    </source>
</evidence>
<keyword evidence="8 9" id="KW-0961">Cell wall biogenesis/degradation</keyword>
<evidence type="ECO:0000256" key="4">
    <source>
        <dbReference type="ARBA" id="ARBA00022679"/>
    </source>
</evidence>
<dbReference type="InterPro" id="IPR036779">
    <property type="entry name" value="LysM_dom_sf"/>
</dbReference>
<dbReference type="Pfam" id="PF03734">
    <property type="entry name" value="YkuD"/>
    <property type="match status" value="1"/>
</dbReference>
<comment type="similarity">
    <text evidence="2">Belongs to the YkuD family.</text>
</comment>
<keyword evidence="7 9" id="KW-0573">Peptidoglycan synthesis</keyword>
<name>A0ABS0YLA5_9BACT</name>
<evidence type="ECO:0000313" key="13">
    <source>
        <dbReference type="Proteomes" id="UP000614714"/>
    </source>
</evidence>
<dbReference type="EMBL" id="JAEMHL010000020">
    <property type="protein sequence ID" value="MBJ6752672.1"/>
    <property type="molecule type" value="Genomic_DNA"/>
</dbReference>
<keyword evidence="5" id="KW-0378">Hydrolase</keyword>
<feature type="active site" description="Proton donor/acceptor" evidence="9">
    <location>
        <position position="184"/>
    </location>
</feature>
<evidence type="ECO:0000256" key="1">
    <source>
        <dbReference type="ARBA" id="ARBA00004752"/>
    </source>
</evidence>
<dbReference type="InterPro" id="IPR018392">
    <property type="entry name" value="LysM"/>
</dbReference>
<sequence>MAAPAFLVLEISARHAQSAISIPPAYDGGYVGELRQYKVRQGESLIEIAKRFDLGYNEIRDANQDVEPVLPKPGSVVTIPAAWIPPPVQERPCIVVNLAELRLFFFPEGGTTQIESFPIGIGDEGTDTPLGSFQVVEKIVDPYWHVPKSIRRQRPQLPSVVAPGPGNPLGRHALRLSRQDILIHGTNRPYGIGRRSSHGCLRLYPADMAALFVKVQKGMGVRIVNQPVKLGIKDGRVFIEFHRQKRDTTGVGEILHVMADRNLLHRIDMGKLVRAYYQNSGYPVEITWTDRK</sequence>
<evidence type="ECO:0000256" key="7">
    <source>
        <dbReference type="ARBA" id="ARBA00022984"/>
    </source>
</evidence>
<dbReference type="PROSITE" id="PS52029">
    <property type="entry name" value="LD_TPASE"/>
    <property type="match status" value="1"/>
</dbReference>
<protein>
    <submittedName>
        <fullName evidence="12">L,D-transpeptidase family protein</fullName>
    </submittedName>
</protein>
<evidence type="ECO:0000256" key="6">
    <source>
        <dbReference type="ARBA" id="ARBA00022960"/>
    </source>
</evidence>
<evidence type="ECO:0000256" key="8">
    <source>
        <dbReference type="ARBA" id="ARBA00023316"/>
    </source>
</evidence>
<proteinExistence type="inferred from homology"/>
<dbReference type="PANTHER" id="PTHR30582">
    <property type="entry name" value="L,D-TRANSPEPTIDASE"/>
    <property type="match status" value="1"/>
</dbReference>
<feature type="domain" description="L,D-TPase catalytic" evidence="11">
    <location>
        <begin position="92"/>
        <end position="224"/>
    </location>
</feature>
<evidence type="ECO:0000256" key="3">
    <source>
        <dbReference type="ARBA" id="ARBA00022676"/>
    </source>
</evidence>
<dbReference type="CDD" id="cd00118">
    <property type="entry name" value="LysM"/>
    <property type="match status" value="1"/>
</dbReference>
<evidence type="ECO:0000256" key="2">
    <source>
        <dbReference type="ARBA" id="ARBA00005992"/>
    </source>
</evidence>
<feature type="active site" description="Nucleophile" evidence="9">
    <location>
        <position position="200"/>
    </location>
</feature>